<dbReference type="EMBL" id="RYZI01000273">
    <property type="protein sequence ID" value="RWA07225.1"/>
    <property type="molecule type" value="Genomic_DNA"/>
</dbReference>
<reference evidence="1 2" key="1">
    <citation type="submission" date="2018-12" db="EMBL/GenBank/DDBJ databases">
        <title>Draft genome sequence of Xylaria grammica IHI A82.</title>
        <authorList>
            <person name="Buettner E."/>
            <person name="Kellner H."/>
        </authorList>
    </citation>
    <scope>NUCLEOTIDE SEQUENCE [LARGE SCALE GENOMIC DNA]</scope>
    <source>
        <strain evidence="1 2">IHI A82</strain>
    </source>
</reference>
<keyword evidence="2" id="KW-1185">Reference proteome</keyword>
<dbReference type="AlphaFoldDB" id="A0A439CYD1"/>
<dbReference type="Proteomes" id="UP000286045">
    <property type="component" value="Unassembled WGS sequence"/>
</dbReference>
<evidence type="ECO:0000313" key="1">
    <source>
        <dbReference type="EMBL" id="RWA07225.1"/>
    </source>
</evidence>
<protein>
    <submittedName>
        <fullName evidence="1">Uncharacterized protein</fullName>
    </submittedName>
</protein>
<sequence>MSSGIPTYYPEGWDRERLLNIAVTNDINSVTEDQWAAFREGLRADEGERGFEEFFDEMWRREKIAKGIKDPVSEPPFTELMRLREERIGSSARWDPWGFVVFKSPEIRDQAKWRACRERFDTILQDYTDQYREWPGADECLSRMKFRWIEDAGDADGSIKSIAKARAALELPPGLDHSLSLYITPASLDSILNSPLPSSAKRKWRKDIPFIVAVSGQAAEEPNAQDIEDDVAGAGWRGYFNVAVESLLDSFFSTIAGDSRSPFELGGHVSGEDVYCDHTRWGIHKAGVGYWDRRAR</sequence>
<proteinExistence type="predicted"/>
<name>A0A439CYD1_9PEZI</name>
<organism evidence="1 2">
    <name type="scientific">Xylaria grammica</name>
    <dbReference type="NCBI Taxonomy" id="363999"/>
    <lineage>
        <taxon>Eukaryota</taxon>
        <taxon>Fungi</taxon>
        <taxon>Dikarya</taxon>
        <taxon>Ascomycota</taxon>
        <taxon>Pezizomycotina</taxon>
        <taxon>Sordariomycetes</taxon>
        <taxon>Xylariomycetidae</taxon>
        <taxon>Xylariales</taxon>
        <taxon>Xylariaceae</taxon>
        <taxon>Xylaria</taxon>
    </lineage>
</organism>
<gene>
    <name evidence="1" type="ORF">EKO27_g7883</name>
</gene>
<accession>A0A439CYD1</accession>
<evidence type="ECO:0000313" key="2">
    <source>
        <dbReference type="Proteomes" id="UP000286045"/>
    </source>
</evidence>
<comment type="caution">
    <text evidence="1">The sequence shown here is derived from an EMBL/GenBank/DDBJ whole genome shotgun (WGS) entry which is preliminary data.</text>
</comment>